<dbReference type="Proteomes" id="UP001501183">
    <property type="component" value="Unassembled WGS sequence"/>
</dbReference>
<accession>A0ABP8NXE4</accession>
<evidence type="ECO:0000313" key="2">
    <source>
        <dbReference type="EMBL" id="GAA4477105.1"/>
    </source>
</evidence>
<keyword evidence="1" id="KW-1133">Transmembrane helix</keyword>
<feature type="transmembrane region" description="Helical" evidence="1">
    <location>
        <begin position="6"/>
        <end position="24"/>
    </location>
</feature>
<dbReference type="RefSeq" id="WP_345343871.1">
    <property type="nucleotide sequence ID" value="NZ_BAABFB010000029.1"/>
</dbReference>
<keyword evidence="1" id="KW-0812">Transmembrane</keyword>
<dbReference type="Gene3D" id="3.30.1390.10">
    <property type="match status" value="1"/>
</dbReference>
<name>A0ABP8NXE4_9NOCA</name>
<proteinExistence type="predicted"/>
<reference evidence="3" key="1">
    <citation type="journal article" date="2019" name="Int. J. Syst. Evol. Microbiol.">
        <title>The Global Catalogue of Microorganisms (GCM) 10K type strain sequencing project: providing services to taxonomists for standard genome sequencing and annotation.</title>
        <authorList>
            <consortium name="The Broad Institute Genomics Platform"/>
            <consortium name="The Broad Institute Genome Sequencing Center for Infectious Disease"/>
            <person name="Wu L."/>
            <person name="Ma J."/>
        </authorList>
    </citation>
    <scope>NUCLEOTIDE SEQUENCE [LARGE SCALE GENOMIC DNA]</scope>
    <source>
        <strain evidence="3">JCM 32206</strain>
    </source>
</reference>
<dbReference type="InterPro" id="IPR014719">
    <property type="entry name" value="Ribosomal_bL12_C/ClpS-like"/>
</dbReference>
<evidence type="ECO:0008006" key="4">
    <source>
        <dbReference type="Google" id="ProtNLM"/>
    </source>
</evidence>
<dbReference type="EMBL" id="BAABFB010000029">
    <property type="protein sequence ID" value="GAA4477105.1"/>
    <property type="molecule type" value="Genomic_DNA"/>
</dbReference>
<comment type="caution">
    <text evidence="2">The sequence shown here is derived from an EMBL/GenBank/DDBJ whole genome shotgun (WGS) entry which is preliminary data.</text>
</comment>
<evidence type="ECO:0000256" key="1">
    <source>
        <dbReference type="SAM" id="Phobius"/>
    </source>
</evidence>
<gene>
    <name evidence="2" type="ORF">GCM10023094_18600</name>
</gene>
<organism evidence="2 3">
    <name type="scientific">Rhodococcus olei</name>
    <dbReference type="NCBI Taxonomy" id="2161675"/>
    <lineage>
        <taxon>Bacteria</taxon>
        <taxon>Bacillati</taxon>
        <taxon>Actinomycetota</taxon>
        <taxon>Actinomycetes</taxon>
        <taxon>Mycobacteriales</taxon>
        <taxon>Nocardiaceae</taxon>
        <taxon>Rhodococcus</taxon>
    </lineage>
</organism>
<evidence type="ECO:0000313" key="3">
    <source>
        <dbReference type="Proteomes" id="UP001501183"/>
    </source>
</evidence>
<keyword evidence="3" id="KW-1185">Reference proteome</keyword>
<protein>
    <recommendedName>
        <fullName evidence="4">Ribosomal L7/L12-like protein</fullName>
    </recommendedName>
</protein>
<keyword evidence="1" id="KW-0472">Membrane</keyword>
<sequence>MPNWGWLIVMLILVDLAVVTAWLLTRRKTAVANPYNLAFVRNLDLETRDRIERLVADHRQIHAITLLRERTGLGLADAKAAIDAIARGEWVPTAGPDSAPPAGGWSDLVPELRELKAQGRLDKAARLLRDHTGMSPSQAKDAVARL</sequence>